<reference evidence="1" key="1">
    <citation type="submission" date="2013-08" db="EMBL/GenBank/DDBJ databases">
        <authorList>
            <person name="Durkin A.S."/>
            <person name="Haft D.R."/>
            <person name="McCorrison J."/>
            <person name="Torralba M."/>
            <person name="Gillis M."/>
            <person name="Haft D.H."/>
            <person name="Methe B."/>
            <person name="Sutton G."/>
            <person name="Nelson K.E."/>
        </authorList>
    </citation>
    <scope>NUCLEOTIDE SEQUENCE [LARGE SCALE GENOMIC DNA]</scope>
    <source>
        <strain evidence="1">F0233</strain>
    </source>
</reference>
<proteinExistence type="predicted"/>
<dbReference type="Proteomes" id="UP000017052">
    <property type="component" value="Unassembled WGS sequence"/>
</dbReference>
<protein>
    <recommendedName>
        <fullName evidence="3">RHS repeat protein</fullName>
    </recommendedName>
</protein>
<name>U2Q579_9ACTN</name>
<dbReference type="NCBIfam" id="TIGR01643">
    <property type="entry name" value="YD_repeat_2x"/>
    <property type="match status" value="1"/>
</dbReference>
<sequence length="175" mass="18798">MVEGVLEDDRRTITYACDRSGRRTAEEHSDGRRREYEWTGLWTLSAITDHSGDTVARTTTVVDALGQLTRVNDEEVFFDDLTGRLLQAGGQTITHAGPLTATAPGGWLEPSWRPGRDTDPQNPYQPPAAQTTLRGGLGLGPGGEARIAGTEWLGARVHDPASRGFLSPPAAGSFA</sequence>
<evidence type="ECO:0000313" key="1">
    <source>
        <dbReference type="EMBL" id="ERK51506.1"/>
    </source>
</evidence>
<evidence type="ECO:0008006" key="3">
    <source>
        <dbReference type="Google" id="ProtNLM"/>
    </source>
</evidence>
<dbReference type="Gene3D" id="2.180.10.10">
    <property type="entry name" value="RHS repeat-associated core"/>
    <property type="match status" value="1"/>
</dbReference>
<dbReference type="AlphaFoldDB" id="U2Q579"/>
<accession>U2Q579</accession>
<comment type="caution">
    <text evidence="1">The sequence shown here is derived from an EMBL/GenBank/DDBJ whole genome shotgun (WGS) entry which is preliminary data.</text>
</comment>
<gene>
    <name evidence="1" type="ORF">HMPREF0682_1353</name>
</gene>
<dbReference type="EMBL" id="ACVN02000278">
    <property type="protein sequence ID" value="ERK51506.1"/>
    <property type="molecule type" value="Genomic_DNA"/>
</dbReference>
<keyword evidence="2" id="KW-1185">Reference proteome</keyword>
<organism evidence="1 2">
    <name type="scientific">Propionibacterium acidifaciens F0233</name>
    <dbReference type="NCBI Taxonomy" id="553198"/>
    <lineage>
        <taxon>Bacteria</taxon>
        <taxon>Bacillati</taxon>
        <taxon>Actinomycetota</taxon>
        <taxon>Actinomycetes</taxon>
        <taxon>Propionibacteriales</taxon>
        <taxon>Propionibacteriaceae</taxon>
        <taxon>Propionibacterium</taxon>
    </lineage>
</organism>
<evidence type="ECO:0000313" key="2">
    <source>
        <dbReference type="Proteomes" id="UP000017052"/>
    </source>
</evidence>
<dbReference type="InterPro" id="IPR006530">
    <property type="entry name" value="YD"/>
</dbReference>